<dbReference type="CDD" id="cd11655">
    <property type="entry name" value="rap1_myb-like"/>
    <property type="match status" value="1"/>
</dbReference>
<keyword evidence="5 10" id="KW-0805">Transcription regulation</keyword>
<keyword evidence="4 10" id="KW-0779">Telomere</keyword>
<dbReference type="Pfam" id="PF16589">
    <property type="entry name" value="BRCT_2"/>
    <property type="match status" value="1"/>
</dbReference>
<evidence type="ECO:0000256" key="9">
    <source>
        <dbReference type="ARBA" id="ARBA00032471"/>
    </source>
</evidence>
<dbReference type="Gene3D" id="1.10.10.60">
    <property type="entry name" value="Homeodomain-like"/>
    <property type="match status" value="1"/>
</dbReference>
<dbReference type="InterPro" id="IPR009057">
    <property type="entry name" value="Homeodomain-like_sf"/>
</dbReference>
<feature type="domain" description="BRCT" evidence="14">
    <location>
        <begin position="22"/>
        <end position="93"/>
    </location>
</feature>
<comment type="subunit">
    <text evidence="10">Homodimer.</text>
</comment>
<dbReference type="InterPro" id="IPR038104">
    <property type="entry name" value="Rap1_C_sf"/>
</dbReference>
<dbReference type="AlphaFoldDB" id="H3AZ34"/>
<dbReference type="Ensembl" id="ENSLACT00000015009.1">
    <property type="protein sequence ID" value="ENSLACP00000014905.1"/>
    <property type="gene ID" value="ENSLACG00000013116.1"/>
</dbReference>
<reference evidence="15" key="3">
    <citation type="submission" date="2025-09" db="UniProtKB">
        <authorList>
            <consortium name="Ensembl"/>
        </authorList>
    </citation>
    <scope>IDENTIFICATION</scope>
</reference>
<organism evidence="15 16">
    <name type="scientific">Latimeria chalumnae</name>
    <name type="common">Coelacanth</name>
    <dbReference type="NCBI Taxonomy" id="7897"/>
    <lineage>
        <taxon>Eukaryota</taxon>
        <taxon>Metazoa</taxon>
        <taxon>Chordata</taxon>
        <taxon>Craniata</taxon>
        <taxon>Vertebrata</taxon>
        <taxon>Euteleostomi</taxon>
        <taxon>Coelacanthiformes</taxon>
        <taxon>Coelacanthidae</taxon>
        <taxon>Latimeria</taxon>
    </lineage>
</organism>
<evidence type="ECO:0000313" key="16">
    <source>
        <dbReference type="Proteomes" id="UP000008672"/>
    </source>
</evidence>
<evidence type="ECO:0000256" key="3">
    <source>
        <dbReference type="ARBA" id="ARBA00022454"/>
    </source>
</evidence>
<evidence type="ECO:0000256" key="1">
    <source>
        <dbReference type="ARBA" id="ARBA00010467"/>
    </source>
</evidence>
<dbReference type="GO" id="GO:0005654">
    <property type="term" value="C:nucleoplasm"/>
    <property type="evidence" value="ECO:0007669"/>
    <property type="project" value="UniProtKB-ARBA"/>
</dbReference>
<dbReference type="InterPro" id="IPR015010">
    <property type="entry name" value="TERF2IP_Myb"/>
</dbReference>
<dbReference type="GO" id="GO:0070187">
    <property type="term" value="C:shelterin complex"/>
    <property type="evidence" value="ECO:0007669"/>
    <property type="project" value="TreeGrafter"/>
</dbReference>
<dbReference type="Bgee" id="ENSLACG00000013116">
    <property type="expression patterns" value="Expressed in muscle tissue and 6 other cell types or tissues"/>
</dbReference>
<dbReference type="SUPFAM" id="SSF46689">
    <property type="entry name" value="Homeodomain-like"/>
    <property type="match status" value="1"/>
</dbReference>
<dbReference type="InParanoid" id="H3AZ34"/>
<dbReference type="GO" id="GO:0042162">
    <property type="term" value="F:telomeric DNA binding"/>
    <property type="evidence" value="ECO:0007669"/>
    <property type="project" value="TreeGrafter"/>
</dbReference>
<dbReference type="EMBL" id="AFYH01140821">
    <property type="status" value="NOT_ANNOTATED_CDS"/>
    <property type="molecule type" value="Genomic_DNA"/>
</dbReference>
<dbReference type="Gene3D" id="1.10.10.2170">
    <property type="match status" value="1"/>
</dbReference>
<dbReference type="InterPro" id="IPR001357">
    <property type="entry name" value="BRCT_dom"/>
</dbReference>
<feature type="compositionally biased region" description="Basic and acidic residues" evidence="11">
    <location>
        <begin position="211"/>
        <end position="223"/>
    </location>
</feature>
<dbReference type="Pfam" id="PF11626">
    <property type="entry name" value="Rap1_C"/>
    <property type="match status" value="1"/>
</dbReference>
<dbReference type="OMA" id="CAIRAIN"/>
<name>H3AZ34_LATCH</name>
<evidence type="ECO:0000259" key="13">
    <source>
        <dbReference type="Pfam" id="PF11626"/>
    </source>
</evidence>
<dbReference type="Pfam" id="PF08914">
    <property type="entry name" value="Myb_Rap1"/>
    <property type="match status" value="1"/>
</dbReference>
<dbReference type="InterPro" id="IPR039595">
    <property type="entry name" value="TE2IP/Rap1"/>
</dbReference>
<dbReference type="Proteomes" id="UP000008672">
    <property type="component" value="Unassembled WGS sequence"/>
</dbReference>
<evidence type="ECO:0000256" key="8">
    <source>
        <dbReference type="ARBA" id="ARBA00023242"/>
    </source>
</evidence>
<evidence type="ECO:0000256" key="2">
    <source>
        <dbReference type="ARBA" id="ARBA00017805"/>
    </source>
</evidence>
<keyword evidence="6 10" id="KW-0010">Activator</keyword>
<dbReference type="FunCoup" id="H3AZ34">
    <property type="interactions" value="2385"/>
</dbReference>
<comment type="function">
    <text evidence="10">Acts both as a regulator of telomere function and as a transcription regulator. Involved in the regulation of telomere length and protection as a component of the shelterin complex (telosome). Does not bind DNA directly: recruited to telomeric double-stranded 5'-TTAGGG-3' repeats via its interaction with terf2. Independently of its function in telomeres, also acts as a transcription regulator: recruited to extratelomeric 5'-TTAGGG-3' sites via its association with terf2 or other factors, and regulates gene expression.</text>
</comment>
<proteinExistence type="inferred from homology"/>
<evidence type="ECO:0000256" key="6">
    <source>
        <dbReference type="ARBA" id="ARBA00023159"/>
    </source>
</evidence>
<sequence>KKTAESCTHSRTLFVREDGAPVWFYLRPGPAKKSLAPLIRHGGGGLCRVQESGAVLLADTEESEGGWSPEHISVRYITDCVSRNERLDLEAYRVGAAVAPRKLGGYATGACCQHELKNLGGRVAYTRAEDVAILMYLRDHKAGQTSVKGNAVWMEMERISLTRHSWQSMKDRYMKKLRGQEDKYQISARSVIPTLVFPSCSQCSKKKNRRNEREDPVEGREKGNAAQTAESESPSIAVRFPFFKYSDCTSHSIIFLFHSHVFLCHYAVLQRESEKKAVKPLESKVSNSEKEIIQDTLREVKTEGLFQVAALEFEVEQSQEMELPEAQSHQPIITMANFVLNDDSDIDETPSQLDEDFPTFTFPPATTEDAKYVLQSFMKEFSLDLLTVTQAFLKNNGDVEATWNFLKTGSRPDGFPIWTRKDDLDLQSRDQIAREELIRKFGAANIALRIAFQGS</sequence>
<reference evidence="16" key="1">
    <citation type="submission" date="2011-08" db="EMBL/GenBank/DDBJ databases">
        <title>The draft genome of Latimeria chalumnae.</title>
        <authorList>
            <person name="Di Palma F."/>
            <person name="Alfoldi J."/>
            <person name="Johnson J."/>
            <person name="Berlin A."/>
            <person name="Gnerre S."/>
            <person name="Jaffe D."/>
            <person name="MacCallum I."/>
            <person name="Young S."/>
            <person name="Walker B.J."/>
            <person name="Lander E."/>
            <person name="Lindblad-Toh K."/>
        </authorList>
    </citation>
    <scope>NUCLEOTIDE SEQUENCE [LARGE SCALE GENOMIC DNA]</scope>
    <source>
        <strain evidence="16">Wild caught</strain>
    </source>
</reference>
<evidence type="ECO:0000256" key="10">
    <source>
        <dbReference type="RuleBase" id="RU367107"/>
    </source>
</evidence>
<dbReference type="EMBL" id="AFYH01140820">
    <property type="status" value="NOT_ANNOTATED_CDS"/>
    <property type="molecule type" value="Genomic_DNA"/>
</dbReference>
<feature type="region of interest" description="Disordered" evidence="11">
    <location>
        <begin position="206"/>
        <end position="230"/>
    </location>
</feature>
<evidence type="ECO:0000256" key="7">
    <source>
        <dbReference type="ARBA" id="ARBA00023163"/>
    </source>
</evidence>
<dbReference type="FunFam" id="1.10.10.60:FF:000246">
    <property type="entry name" value="Telomeric repeat-binding factor 2-interacting protein 1"/>
    <property type="match status" value="1"/>
</dbReference>
<keyword evidence="3 10" id="KW-0158">Chromosome</keyword>
<evidence type="ECO:0000256" key="5">
    <source>
        <dbReference type="ARBA" id="ARBA00023015"/>
    </source>
</evidence>
<accession>H3AZ34</accession>
<feature type="domain" description="TERF2-interacting telomeric protein 1 Myb" evidence="12">
    <location>
        <begin position="125"/>
        <end position="184"/>
    </location>
</feature>
<dbReference type="InterPro" id="IPR021661">
    <property type="entry name" value="Rap1_C"/>
</dbReference>
<evidence type="ECO:0000259" key="12">
    <source>
        <dbReference type="Pfam" id="PF08914"/>
    </source>
</evidence>
<dbReference type="GO" id="GO:0031848">
    <property type="term" value="P:protection from non-homologous end joining at telomere"/>
    <property type="evidence" value="ECO:0007669"/>
    <property type="project" value="TreeGrafter"/>
</dbReference>
<evidence type="ECO:0000259" key="14">
    <source>
        <dbReference type="Pfam" id="PF16589"/>
    </source>
</evidence>
<gene>
    <name evidence="15" type="primary">TERF2IP</name>
</gene>
<feature type="domain" description="TRF2-interacting telomeric protein/Rap1 C-terminal" evidence="13">
    <location>
        <begin position="378"/>
        <end position="452"/>
    </location>
</feature>
<comment type="similarity">
    <text evidence="1 10">Belongs to the RAP1 family.</text>
</comment>
<evidence type="ECO:0000256" key="4">
    <source>
        <dbReference type="ARBA" id="ARBA00022895"/>
    </source>
</evidence>
<reference evidence="15" key="2">
    <citation type="submission" date="2025-08" db="UniProtKB">
        <authorList>
            <consortium name="Ensembl"/>
        </authorList>
    </citation>
    <scope>IDENTIFICATION</scope>
</reference>
<evidence type="ECO:0000313" key="15">
    <source>
        <dbReference type="Ensembl" id="ENSLACP00000014905.1"/>
    </source>
</evidence>
<dbReference type="PANTHER" id="PTHR16466">
    <property type="entry name" value="TELOMERE REPEAT-BINDING FACTOR 2-INTERACTING PROTEIN 1"/>
    <property type="match status" value="1"/>
</dbReference>
<dbReference type="STRING" id="7897.ENSLACP00000014905"/>
<dbReference type="eggNOG" id="ENOG502RPXS">
    <property type="taxonomic scope" value="Eukaryota"/>
</dbReference>
<dbReference type="PANTHER" id="PTHR16466:SF6">
    <property type="entry name" value="TELOMERIC REPEAT-BINDING FACTOR 2-INTERACTING PROTEIN 1"/>
    <property type="match status" value="1"/>
</dbReference>
<dbReference type="GeneTree" id="ENSGT00390000005351"/>
<protein>
    <recommendedName>
        <fullName evidence="2 10">Telomeric repeat-binding factor 2-interacting protein 1</fullName>
        <shortName evidence="10">TERF2-interacting telomeric protein 1</shortName>
    </recommendedName>
    <alternativeName>
        <fullName evidence="9 10">Repressor/activator protein 1 homolog</fullName>
    </alternativeName>
</protein>
<dbReference type="CDD" id="cd11653">
    <property type="entry name" value="rap1_RCT"/>
    <property type="match status" value="1"/>
</dbReference>
<dbReference type="GO" id="GO:0010833">
    <property type="term" value="P:telomere maintenance via telomere lengthening"/>
    <property type="evidence" value="ECO:0007669"/>
    <property type="project" value="UniProtKB-UniRule"/>
</dbReference>
<comment type="subcellular location">
    <subcellularLocation>
        <location evidence="10">Nucleus</location>
    </subcellularLocation>
    <subcellularLocation>
        <location evidence="10">Chromosome</location>
        <location evidence="10">Telomere</location>
    </subcellularLocation>
</comment>
<dbReference type="GO" id="GO:0006355">
    <property type="term" value="P:regulation of DNA-templated transcription"/>
    <property type="evidence" value="ECO:0007669"/>
    <property type="project" value="UniProtKB-UniRule"/>
</dbReference>
<evidence type="ECO:0000256" key="11">
    <source>
        <dbReference type="SAM" id="MobiDB-lite"/>
    </source>
</evidence>
<keyword evidence="16" id="KW-1185">Reference proteome</keyword>
<keyword evidence="8 10" id="KW-0539">Nucleus</keyword>
<keyword evidence="7 10" id="KW-0804">Transcription</keyword>